<dbReference type="RefSeq" id="WP_119635435.1">
    <property type="nucleotide sequence ID" value="NZ_CP118163.1"/>
</dbReference>
<dbReference type="AlphaFoldDB" id="A0A418JIT6"/>
<proteinExistence type="predicted"/>
<accession>A0A418JIT6</accession>
<evidence type="ECO:0000313" key="3">
    <source>
        <dbReference type="Proteomes" id="UP000285625"/>
    </source>
</evidence>
<evidence type="ECO:0000259" key="1">
    <source>
        <dbReference type="Pfam" id="PF14599"/>
    </source>
</evidence>
<comment type="caution">
    <text evidence="2">The sequence shown here is derived from an EMBL/GenBank/DDBJ whole genome shotgun (WGS) entry which is preliminary data.</text>
</comment>
<dbReference type="Pfam" id="PF14599">
    <property type="entry name" value="zinc_ribbon_6"/>
    <property type="match status" value="1"/>
</dbReference>
<feature type="domain" description="RCHY1 zinc-ribbon" evidence="1">
    <location>
        <begin position="6"/>
        <end position="58"/>
    </location>
</feature>
<reference evidence="2 3" key="1">
    <citation type="journal article" date="2016" name="Front. Microbiol.">
        <title>Comprehensive Phylogenetic Analysis of Bovine Non-aureus Staphylococci Species Based on Whole-Genome Sequencing.</title>
        <authorList>
            <person name="Naushad S."/>
            <person name="Barkema H.W."/>
            <person name="Luby C."/>
            <person name="Condas L.A."/>
            <person name="Nobrega D.B."/>
            <person name="Carson D.A."/>
            <person name="De Buck J."/>
        </authorList>
    </citation>
    <scope>NUCLEOTIDE SEQUENCE [LARGE SCALE GENOMIC DNA]</scope>
    <source>
        <strain evidence="2 3">SNUC 5959</strain>
    </source>
</reference>
<dbReference type="Proteomes" id="UP000285625">
    <property type="component" value="Unassembled WGS sequence"/>
</dbReference>
<evidence type="ECO:0000313" key="2">
    <source>
        <dbReference type="EMBL" id="RIO45704.1"/>
    </source>
</evidence>
<dbReference type="InterPro" id="IPR039512">
    <property type="entry name" value="RCHY1_zinc-ribbon"/>
</dbReference>
<gene>
    <name evidence="2" type="ORF">BUZ57_06745</name>
</gene>
<sequence>MVRNKDIDKFFKNIEKEMKSHVTKEVLNDTHEIECPECQKKRKIKFKNGKGKCRHCNSTINLDLNYR</sequence>
<name>A0A418JIT6_STAHY</name>
<organism evidence="2 3">
    <name type="scientific">Staphylococcus hyicus</name>
    <dbReference type="NCBI Taxonomy" id="1284"/>
    <lineage>
        <taxon>Bacteria</taxon>
        <taxon>Bacillati</taxon>
        <taxon>Bacillota</taxon>
        <taxon>Bacilli</taxon>
        <taxon>Bacillales</taxon>
        <taxon>Staphylococcaceae</taxon>
        <taxon>Staphylococcus</taxon>
    </lineage>
</organism>
<protein>
    <recommendedName>
        <fullName evidence="1">RCHY1 zinc-ribbon domain-containing protein</fullName>
    </recommendedName>
</protein>
<dbReference type="EMBL" id="QXVO01000017">
    <property type="protein sequence ID" value="RIO45704.1"/>
    <property type="molecule type" value="Genomic_DNA"/>
</dbReference>